<evidence type="ECO:0000313" key="8">
    <source>
        <dbReference type="Proteomes" id="UP000285864"/>
    </source>
</evidence>
<dbReference type="PROSITE" id="PS51352">
    <property type="entry name" value="THIOREDOXIN_2"/>
    <property type="match status" value="1"/>
</dbReference>
<dbReference type="Proteomes" id="UP000285864">
    <property type="component" value="Unassembled WGS sequence"/>
</dbReference>
<dbReference type="Pfam" id="PF13905">
    <property type="entry name" value="Thioredoxin_8"/>
    <property type="match status" value="1"/>
</dbReference>
<dbReference type="InterPro" id="IPR001611">
    <property type="entry name" value="Leu-rich_rpt"/>
</dbReference>
<dbReference type="GO" id="GO:0016020">
    <property type="term" value="C:membrane"/>
    <property type="evidence" value="ECO:0007669"/>
    <property type="project" value="UniProtKB-SubCell"/>
</dbReference>
<dbReference type="Gene3D" id="3.40.390.10">
    <property type="entry name" value="Collagenase (Catalytic Domain)"/>
    <property type="match status" value="1"/>
</dbReference>
<dbReference type="SUPFAM" id="SSF52058">
    <property type="entry name" value="L domain-like"/>
    <property type="match status" value="1"/>
</dbReference>
<dbReference type="CDD" id="cd13120">
    <property type="entry name" value="BF2867_like_N"/>
    <property type="match status" value="1"/>
</dbReference>
<dbReference type="Gene3D" id="2.60.40.2620">
    <property type="entry name" value="Fimbrillin-like"/>
    <property type="match status" value="1"/>
</dbReference>
<dbReference type="PROSITE" id="PS51257">
    <property type="entry name" value="PROKAR_LIPOPROTEIN"/>
    <property type="match status" value="1"/>
</dbReference>
<dbReference type="EMBL" id="QRUU01000034">
    <property type="protein sequence ID" value="RGR95684.1"/>
    <property type="molecule type" value="Genomic_DNA"/>
</dbReference>
<dbReference type="InterPro" id="IPR019026">
    <property type="entry name" value="Peptidase_M64_IgA"/>
</dbReference>
<organism evidence="7 8">
    <name type="scientific">Phocaeicola coprocola</name>
    <dbReference type="NCBI Taxonomy" id="310298"/>
    <lineage>
        <taxon>Bacteria</taxon>
        <taxon>Pseudomonadati</taxon>
        <taxon>Bacteroidota</taxon>
        <taxon>Bacteroidia</taxon>
        <taxon>Bacteroidales</taxon>
        <taxon>Bacteroidaceae</taxon>
        <taxon>Phocaeicola</taxon>
    </lineage>
</organism>
<dbReference type="CDD" id="cd02966">
    <property type="entry name" value="TlpA_like_family"/>
    <property type="match status" value="1"/>
</dbReference>
<evidence type="ECO:0000256" key="5">
    <source>
        <dbReference type="ARBA" id="ARBA00023136"/>
    </source>
</evidence>
<dbReference type="InterPro" id="IPR036249">
    <property type="entry name" value="Thioredoxin-like_sf"/>
</dbReference>
<dbReference type="InterPro" id="IPR024079">
    <property type="entry name" value="MetalloPept_cat_dom_sf"/>
</dbReference>
<accession>A0A412GLM4</accession>
<comment type="caution">
    <text evidence="7">The sequence shown here is derived from an EMBL/GenBank/DDBJ whole genome shotgun (WGS) entry which is preliminary data.</text>
</comment>
<dbReference type="FunFam" id="3.80.10.10:FF:000400">
    <property type="entry name" value="Nuclear pore complex protein NUP107"/>
    <property type="match status" value="1"/>
</dbReference>
<evidence type="ECO:0000259" key="6">
    <source>
        <dbReference type="PROSITE" id="PS51352"/>
    </source>
</evidence>
<keyword evidence="5" id="KW-0472">Membrane</keyword>
<dbReference type="Pfam" id="PF09471">
    <property type="entry name" value="Peptidase_M64"/>
    <property type="match status" value="1"/>
</dbReference>
<dbReference type="InterPro" id="IPR012336">
    <property type="entry name" value="Thioredoxin-like_fold"/>
</dbReference>
<dbReference type="InterPro" id="IPR051848">
    <property type="entry name" value="PGIP"/>
</dbReference>
<evidence type="ECO:0000256" key="1">
    <source>
        <dbReference type="ARBA" id="ARBA00004196"/>
    </source>
</evidence>
<comment type="subcellular location">
    <subcellularLocation>
        <location evidence="1">Cell envelope</location>
    </subcellularLocation>
    <subcellularLocation>
        <location evidence="2">Membrane</location>
    </subcellularLocation>
</comment>
<name>A0A412GLM4_9BACT</name>
<dbReference type="Pfam" id="PF00560">
    <property type="entry name" value="LRR_1"/>
    <property type="match status" value="1"/>
</dbReference>
<dbReference type="GO" id="GO:0030313">
    <property type="term" value="C:cell envelope"/>
    <property type="evidence" value="ECO:0007669"/>
    <property type="project" value="UniProtKB-SubCell"/>
</dbReference>
<dbReference type="InterPro" id="IPR032675">
    <property type="entry name" value="LRR_dom_sf"/>
</dbReference>
<evidence type="ECO:0000256" key="4">
    <source>
        <dbReference type="ARBA" id="ARBA00022737"/>
    </source>
</evidence>
<dbReference type="Gene3D" id="3.80.10.10">
    <property type="entry name" value="Ribonuclease Inhibitor"/>
    <property type="match status" value="1"/>
</dbReference>
<evidence type="ECO:0000256" key="2">
    <source>
        <dbReference type="ARBA" id="ARBA00004370"/>
    </source>
</evidence>
<dbReference type="InterPro" id="IPR042278">
    <property type="entry name" value="Mfa-like_1_N"/>
</dbReference>
<keyword evidence="3" id="KW-0732">Signal</keyword>
<dbReference type="PANTHER" id="PTHR48059:SF30">
    <property type="entry name" value="OS06G0587000 PROTEIN"/>
    <property type="match status" value="1"/>
</dbReference>
<dbReference type="Pfam" id="PF13149">
    <property type="entry name" value="Mfa_like_1"/>
    <property type="match status" value="1"/>
</dbReference>
<evidence type="ECO:0000256" key="3">
    <source>
        <dbReference type="ARBA" id="ARBA00022729"/>
    </source>
</evidence>
<dbReference type="GO" id="GO:0008237">
    <property type="term" value="F:metallopeptidase activity"/>
    <property type="evidence" value="ECO:0007669"/>
    <property type="project" value="InterPro"/>
</dbReference>
<dbReference type="SUPFAM" id="SSF52833">
    <property type="entry name" value="Thioredoxin-like"/>
    <property type="match status" value="1"/>
</dbReference>
<dbReference type="InterPro" id="IPR013766">
    <property type="entry name" value="Thioredoxin_domain"/>
</dbReference>
<dbReference type="Pfam" id="PF13855">
    <property type="entry name" value="LRR_8"/>
    <property type="match status" value="1"/>
</dbReference>
<keyword evidence="4" id="KW-0677">Repeat</keyword>
<sequence length="949" mass="104459">MKHITLFLGIFLLLLAGCQQDDLVPFKDQDKSLKSVRATTSSVVKSRTSLSGNSVIWENGDAIGIFSDVSDSIARYDLTGMSGDEAQFESSKPVRGNTFYAFYPYAADAMISGTNVSFRLPAEQSFNFDSFASGVCPMVAQSTTNSFRFLQVCGLVRLNLKGNMNIQSISLSGNNGEAVAGLGSVNIASVAPEFRLSGGGQESYGEIVLQGNVTLSPSQTTSFYFVVPPQVFSKGMTFKITGTVNGQQQTLTKATERSITVGRSVITSFSAVDTNDLLEQDEMTERDILIALYDATNGDEWTNNTNWCTDADLSEWYGVYTDYQGRVISIDLYSNNLVGTIPAEIGTFEALWTLNLSYNQLSGEIPASIAKLTELRNLYLSRNKLSGSIPSEMGGMRNLTYCYIYDNQLTGTVPETLGNLSELEYIDFGGNMLSGDLPQAVTSSSWWQKSGWVCISQNSPGGFNFDTFNLYMPDFTATDYKGNTINSASIVSSHKVTLYYIWASWCGYSKAFHPTVSSIYQRYKNHSLEIIGVCYDGTENTADAVNTIESNNMEWPTLMSDPKGISFGGFPTIMAFDENGKLIFHSDVTSRNLLPDFLKEILGEGDSPYESSDFSEDGKVYTLQKASEGNGINVVLMGDAFSDRQVADGTYEKVMRTAADAFFSEEPYTSFRNLFNVYYVTAVSRNEGYIDGGSTAFSGYFGSGTHVGGDNNKCMQYASTCPGMTDPLMNEVLIIVMMNSTKYAGTCYFGTSTAYQGDYGRGYGIAYFPIGTSDEELACVLHHEAGGHGFAKLLDEYYYESQGTIPLSEISDNINSRNHYGWGRNVDYTSDPNSVVWSKFISDSRYASEGIGVFEGACTYYKGAYRPTETSIMDANVGGFNAPSREAIYNRIHKLAYGESWQFDYEEFVGWDLNRQGRSRSISVQAKHEPTAPPVILNQHWENGRLVAN</sequence>
<reference evidence="7 8" key="1">
    <citation type="submission" date="2018-08" db="EMBL/GenBank/DDBJ databases">
        <title>A genome reference for cultivated species of the human gut microbiota.</title>
        <authorList>
            <person name="Zou Y."/>
            <person name="Xue W."/>
            <person name="Luo G."/>
        </authorList>
    </citation>
    <scope>NUCLEOTIDE SEQUENCE [LARGE SCALE GENOMIC DNA]</scope>
    <source>
        <strain evidence="7 8">AF24-2</strain>
    </source>
</reference>
<dbReference type="AlphaFoldDB" id="A0A412GLM4"/>
<protein>
    <recommendedName>
        <fullName evidence="6">Thioredoxin domain-containing protein</fullName>
    </recommendedName>
</protein>
<dbReference type="Gene3D" id="3.40.30.10">
    <property type="entry name" value="Glutaredoxin"/>
    <property type="match status" value="1"/>
</dbReference>
<dbReference type="PANTHER" id="PTHR48059">
    <property type="entry name" value="POLYGALACTURONASE INHIBITOR 1"/>
    <property type="match status" value="1"/>
</dbReference>
<gene>
    <name evidence="7" type="ORF">DWY20_08685</name>
</gene>
<proteinExistence type="predicted"/>
<keyword evidence="8" id="KW-1185">Reference proteome</keyword>
<evidence type="ECO:0000313" key="7">
    <source>
        <dbReference type="EMBL" id="RGR95684.1"/>
    </source>
</evidence>
<dbReference type="RefSeq" id="WP_118484467.1">
    <property type="nucleotide sequence ID" value="NZ_QRUU01000034.1"/>
</dbReference>
<feature type="domain" description="Thioredoxin" evidence="6">
    <location>
        <begin position="466"/>
        <end position="603"/>
    </location>
</feature>
<dbReference type="InterPro" id="IPR025049">
    <property type="entry name" value="Mfa-like_1"/>
</dbReference>